<sequence length="180" mass="18856">MVYIFLADGFEIIEAMSPLDMLRRAMVEVRTVGVTGKTVTSSCGVPVTADILPEDVQLDDALQAVVLPGGMPGTLNLEKAACVQQALDFAAGQGKLLCAICAAPSVLGHKHLLEGRQAIAFPGFENELYGAEISKEHVVQDGNIITAKGAGVSVDFGLKIVEALCGKAMSDNVRAAIQCK</sequence>
<comment type="caution">
    <text evidence="2">The sequence shown here is derived from an EMBL/GenBank/DDBJ whole genome shotgun (WGS) entry which is preliminary data.</text>
</comment>
<dbReference type="InterPro" id="IPR002818">
    <property type="entry name" value="DJ-1/PfpI"/>
</dbReference>
<dbReference type="InterPro" id="IPR050325">
    <property type="entry name" value="Prot/Nucl_acid_deglycase"/>
</dbReference>
<dbReference type="NCBIfam" id="TIGR01383">
    <property type="entry name" value="not_thiJ"/>
    <property type="match status" value="1"/>
</dbReference>
<evidence type="ECO:0000313" key="3">
    <source>
        <dbReference type="Proteomes" id="UP000824125"/>
    </source>
</evidence>
<dbReference type="Gene3D" id="3.40.50.880">
    <property type="match status" value="1"/>
</dbReference>
<organism evidence="2 3">
    <name type="scientific">Candidatus Scybalenecus merdavium</name>
    <dbReference type="NCBI Taxonomy" id="2840939"/>
    <lineage>
        <taxon>Bacteria</taxon>
        <taxon>Bacillati</taxon>
        <taxon>Bacillota</taxon>
        <taxon>Clostridia</taxon>
        <taxon>Eubacteriales</taxon>
        <taxon>Oscillospiraceae</taxon>
        <taxon>Oscillospiraceae incertae sedis</taxon>
        <taxon>Candidatus Scybalenecus</taxon>
    </lineage>
</organism>
<dbReference type="SUPFAM" id="SSF52317">
    <property type="entry name" value="Class I glutamine amidotransferase-like"/>
    <property type="match status" value="1"/>
</dbReference>
<dbReference type="Pfam" id="PF01965">
    <property type="entry name" value="DJ-1_PfpI"/>
    <property type="match status" value="1"/>
</dbReference>
<dbReference type="InterPro" id="IPR006287">
    <property type="entry name" value="DJ-1"/>
</dbReference>
<dbReference type="GO" id="GO:0005737">
    <property type="term" value="C:cytoplasm"/>
    <property type="evidence" value="ECO:0007669"/>
    <property type="project" value="TreeGrafter"/>
</dbReference>
<protein>
    <submittedName>
        <fullName evidence="2">DJ-1/PfpI family protein</fullName>
    </submittedName>
</protein>
<accession>A0A9D1SN66</accession>
<dbReference type="PANTHER" id="PTHR48094">
    <property type="entry name" value="PROTEIN/NUCLEIC ACID DEGLYCASE DJ-1-RELATED"/>
    <property type="match status" value="1"/>
</dbReference>
<reference evidence="2" key="1">
    <citation type="submission" date="2020-10" db="EMBL/GenBank/DDBJ databases">
        <authorList>
            <person name="Gilroy R."/>
        </authorList>
    </citation>
    <scope>NUCLEOTIDE SEQUENCE</scope>
    <source>
        <strain evidence="2">CHK176-6737</strain>
    </source>
</reference>
<dbReference type="InterPro" id="IPR029062">
    <property type="entry name" value="Class_I_gatase-like"/>
</dbReference>
<dbReference type="AlphaFoldDB" id="A0A9D1SN66"/>
<proteinExistence type="predicted"/>
<dbReference type="CDD" id="cd03135">
    <property type="entry name" value="GATase1_DJ-1"/>
    <property type="match status" value="1"/>
</dbReference>
<evidence type="ECO:0000313" key="2">
    <source>
        <dbReference type="EMBL" id="HIU69137.1"/>
    </source>
</evidence>
<feature type="domain" description="DJ-1/PfpI" evidence="1">
    <location>
        <begin position="2"/>
        <end position="162"/>
    </location>
</feature>
<reference evidence="2" key="2">
    <citation type="journal article" date="2021" name="PeerJ">
        <title>Extensive microbial diversity within the chicken gut microbiome revealed by metagenomics and culture.</title>
        <authorList>
            <person name="Gilroy R."/>
            <person name="Ravi A."/>
            <person name="Getino M."/>
            <person name="Pursley I."/>
            <person name="Horton D.L."/>
            <person name="Alikhan N.F."/>
            <person name="Baker D."/>
            <person name="Gharbi K."/>
            <person name="Hall N."/>
            <person name="Watson M."/>
            <person name="Adriaenssens E.M."/>
            <person name="Foster-Nyarko E."/>
            <person name="Jarju S."/>
            <person name="Secka A."/>
            <person name="Antonio M."/>
            <person name="Oren A."/>
            <person name="Chaudhuri R.R."/>
            <person name="La Ragione R."/>
            <person name="Hildebrand F."/>
            <person name="Pallen M.J."/>
        </authorList>
    </citation>
    <scope>NUCLEOTIDE SEQUENCE</scope>
    <source>
        <strain evidence="2">CHK176-6737</strain>
    </source>
</reference>
<dbReference type="Proteomes" id="UP000824125">
    <property type="component" value="Unassembled WGS sequence"/>
</dbReference>
<dbReference type="EMBL" id="DVNM01000021">
    <property type="protein sequence ID" value="HIU69137.1"/>
    <property type="molecule type" value="Genomic_DNA"/>
</dbReference>
<evidence type="ECO:0000259" key="1">
    <source>
        <dbReference type="Pfam" id="PF01965"/>
    </source>
</evidence>
<dbReference type="PANTHER" id="PTHR48094:SF12">
    <property type="entry name" value="PARKINSON DISEASE PROTEIN 7 HOMOLOG"/>
    <property type="match status" value="1"/>
</dbReference>
<name>A0A9D1SN66_9FIRM</name>
<gene>
    <name evidence="2" type="ORF">IAD23_04190</name>
</gene>